<accession>A0ABU8EZA0</accession>
<organism evidence="2 3">
    <name type="scientific">Psychrobacillus mangrovi</name>
    <dbReference type="NCBI Taxonomy" id="3117745"/>
    <lineage>
        <taxon>Bacteria</taxon>
        <taxon>Bacillati</taxon>
        <taxon>Bacillota</taxon>
        <taxon>Bacilli</taxon>
        <taxon>Bacillales</taxon>
        <taxon>Bacillaceae</taxon>
        <taxon>Psychrobacillus</taxon>
    </lineage>
</organism>
<sequence length="71" mass="7552">MANLEYKQAVLKLTFEAGLTGDGKLKTKSKSYRNILAAATANGLDTVANTLANFSNSPYIGAEKVETSNII</sequence>
<comment type="caution">
    <text evidence="2">The sequence shown here is derived from an EMBL/GenBank/DDBJ whole genome shotgun (WGS) entry which is preliminary data.</text>
</comment>
<gene>
    <name evidence="2" type="ORF">WAX74_00280</name>
</gene>
<evidence type="ECO:0000259" key="1">
    <source>
        <dbReference type="Pfam" id="PF07872"/>
    </source>
</evidence>
<dbReference type="Pfam" id="PF07872">
    <property type="entry name" value="DUF1659"/>
    <property type="match status" value="1"/>
</dbReference>
<name>A0ABU8EZA0_9BACI</name>
<proteinExistence type="predicted"/>
<evidence type="ECO:0000313" key="3">
    <source>
        <dbReference type="Proteomes" id="UP001364890"/>
    </source>
</evidence>
<evidence type="ECO:0000313" key="2">
    <source>
        <dbReference type="EMBL" id="MEI4768096.1"/>
    </source>
</evidence>
<dbReference type="InterPro" id="IPR012454">
    <property type="entry name" value="DUF1659"/>
</dbReference>
<dbReference type="EMBL" id="JBAWSY010000001">
    <property type="protein sequence ID" value="MEI4768096.1"/>
    <property type="molecule type" value="Genomic_DNA"/>
</dbReference>
<feature type="domain" description="DUF1659" evidence="1">
    <location>
        <begin position="5"/>
        <end position="71"/>
    </location>
</feature>
<dbReference type="Proteomes" id="UP001364890">
    <property type="component" value="Unassembled WGS sequence"/>
</dbReference>
<reference evidence="2 3" key="1">
    <citation type="submission" date="2024-01" db="EMBL/GenBank/DDBJ databases">
        <title>Seven novel Bacillus-like species.</title>
        <authorList>
            <person name="Liu G."/>
        </authorList>
    </citation>
    <scope>NUCLEOTIDE SEQUENCE [LARGE SCALE GENOMIC DNA]</scope>
    <source>
        <strain evidence="2 3">FJAT-51614</strain>
    </source>
</reference>
<dbReference type="RefSeq" id="WP_336495653.1">
    <property type="nucleotide sequence ID" value="NZ_JBAWSY010000001.1"/>
</dbReference>
<protein>
    <submittedName>
        <fullName evidence="2">DUF1659 domain-containing protein</fullName>
    </submittedName>
</protein>
<keyword evidence="3" id="KW-1185">Reference proteome</keyword>